<dbReference type="PANTHER" id="PTHR33223">
    <property type="entry name" value="CCHC-TYPE DOMAIN-CONTAINING PROTEIN"/>
    <property type="match status" value="1"/>
</dbReference>
<dbReference type="EMBL" id="JAOYFB010000002">
    <property type="protein sequence ID" value="KAK4007678.1"/>
    <property type="molecule type" value="Genomic_DNA"/>
</dbReference>
<feature type="region of interest" description="Disordered" evidence="2">
    <location>
        <begin position="133"/>
        <end position="254"/>
    </location>
</feature>
<keyword evidence="1" id="KW-0863">Zinc-finger</keyword>
<organism evidence="4 5">
    <name type="scientific">Daphnia magna</name>
    <dbReference type="NCBI Taxonomy" id="35525"/>
    <lineage>
        <taxon>Eukaryota</taxon>
        <taxon>Metazoa</taxon>
        <taxon>Ecdysozoa</taxon>
        <taxon>Arthropoda</taxon>
        <taxon>Crustacea</taxon>
        <taxon>Branchiopoda</taxon>
        <taxon>Diplostraca</taxon>
        <taxon>Cladocera</taxon>
        <taxon>Anomopoda</taxon>
        <taxon>Daphniidae</taxon>
        <taxon>Daphnia</taxon>
    </lineage>
</organism>
<feature type="compositionally biased region" description="Low complexity" evidence="2">
    <location>
        <begin position="410"/>
        <end position="422"/>
    </location>
</feature>
<name>A0ABQ9Z466_9CRUS</name>
<dbReference type="InterPro" id="IPR036875">
    <property type="entry name" value="Znf_CCHC_sf"/>
</dbReference>
<feature type="compositionally biased region" description="Polar residues" evidence="2">
    <location>
        <begin position="491"/>
        <end position="504"/>
    </location>
</feature>
<accession>A0ABQ9Z466</accession>
<keyword evidence="1" id="KW-0479">Metal-binding</keyword>
<comment type="caution">
    <text evidence="4">The sequence shown here is derived from an EMBL/GenBank/DDBJ whole genome shotgun (WGS) entry which is preliminary data.</text>
</comment>
<feature type="compositionally biased region" description="Polar residues" evidence="2">
    <location>
        <begin position="444"/>
        <end position="457"/>
    </location>
</feature>
<evidence type="ECO:0000259" key="3">
    <source>
        <dbReference type="PROSITE" id="PS50158"/>
    </source>
</evidence>
<feature type="domain" description="CCHC-type" evidence="3">
    <location>
        <begin position="850"/>
        <end position="865"/>
    </location>
</feature>
<dbReference type="PANTHER" id="PTHR33223:SF6">
    <property type="entry name" value="CCHC-TYPE DOMAIN-CONTAINING PROTEIN"/>
    <property type="match status" value="1"/>
</dbReference>
<gene>
    <name evidence="4" type="ORF">OUZ56_012831</name>
</gene>
<feature type="compositionally biased region" description="Polar residues" evidence="2">
    <location>
        <begin position="136"/>
        <end position="157"/>
    </location>
</feature>
<keyword evidence="5" id="KW-1185">Reference proteome</keyword>
<proteinExistence type="predicted"/>
<feature type="region of interest" description="Disordered" evidence="2">
    <location>
        <begin position="804"/>
        <end position="841"/>
    </location>
</feature>
<feature type="region of interest" description="Disordered" evidence="2">
    <location>
        <begin position="326"/>
        <end position="506"/>
    </location>
</feature>
<evidence type="ECO:0000256" key="2">
    <source>
        <dbReference type="SAM" id="MobiDB-lite"/>
    </source>
</evidence>
<feature type="compositionally biased region" description="Basic and acidic residues" evidence="2">
    <location>
        <begin position="215"/>
        <end position="225"/>
    </location>
</feature>
<dbReference type="SUPFAM" id="SSF57756">
    <property type="entry name" value="Retrovirus zinc finger-like domains"/>
    <property type="match status" value="1"/>
</dbReference>
<evidence type="ECO:0000256" key="1">
    <source>
        <dbReference type="PROSITE-ProRule" id="PRU00047"/>
    </source>
</evidence>
<evidence type="ECO:0000313" key="5">
    <source>
        <dbReference type="Proteomes" id="UP001234178"/>
    </source>
</evidence>
<feature type="compositionally biased region" description="Low complexity" evidence="2">
    <location>
        <begin position="470"/>
        <end position="480"/>
    </location>
</feature>
<feature type="compositionally biased region" description="Low complexity" evidence="2">
    <location>
        <begin position="806"/>
        <end position="829"/>
    </location>
</feature>
<keyword evidence="1" id="KW-0862">Zinc</keyword>
<dbReference type="Gene3D" id="4.10.60.10">
    <property type="entry name" value="Zinc finger, CCHC-type"/>
    <property type="match status" value="1"/>
</dbReference>
<dbReference type="PROSITE" id="PS50158">
    <property type="entry name" value="ZF_CCHC"/>
    <property type="match status" value="1"/>
</dbReference>
<evidence type="ECO:0000313" key="4">
    <source>
        <dbReference type="EMBL" id="KAK4007678.1"/>
    </source>
</evidence>
<reference evidence="4 5" key="1">
    <citation type="journal article" date="2023" name="Nucleic Acids Res.">
        <title>The hologenome of Daphnia magna reveals possible DNA methylation and microbiome-mediated evolution of the host genome.</title>
        <authorList>
            <person name="Chaturvedi A."/>
            <person name="Li X."/>
            <person name="Dhandapani V."/>
            <person name="Marshall H."/>
            <person name="Kissane S."/>
            <person name="Cuenca-Cambronero M."/>
            <person name="Asole G."/>
            <person name="Calvet F."/>
            <person name="Ruiz-Romero M."/>
            <person name="Marangio P."/>
            <person name="Guigo R."/>
            <person name="Rago D."/>
            <person name="Mirbahai L."/>
            <person name="Eastwood N."/>
            <person name="Colbourne J.K."/>
            <person name="Zhou J."/>
            <person name="Mallon E."/>
            <person name="Orsini L."/>
        </authorList>
    </citation>
    <scope>NUCLEOTIDE SEQUENCE [LARGE SCALE GENOMIC DNA]</scope>
    <source>
        <strain evidence="4">LRV0_1</strain>
    </source>
</reference>
<sequence length="913" mass="101383">MNDDVITGWSRIPRTPIQPSVPRINVPLPSEPTVARSLNLDKLHVEPQIAPDTCPACTTPKPISELLVNPLLPLSNVAYEAVARLDTVSSRKPRGKRSPSIFARIAARISPAKSPPKVSPKSSSVAKTVLGFFTRDSPNGKSTEPEPTTSIQQNQEQSTEDIPAQNEPASIPSPCDQEPEGERSGLSVDRSEDLGTANLVDSRHPSIKPLFTRPESNDGGDRTNDSAETSDVDPTGETTRTGEENNPIGSPSVRADVDLHITCETIPDISAESNSLHHGTARRDTTETRDNLSLVSEFWNFHQTPRRTLPTSNERSERVILPLGSAATDPSTVVPDRHPQPNLLPAGATPADSAGTASSGNQLVAEEIGQLPGSSQPEQRAVGGGDQTNTLPNQGPIATFPTIPYGGGRTSTTRGPTTSTPSRGEDRSTSTTGAIRLPPPYSLFPSSIFNPTLTHTDYTTQERRRRYSESRSSTSSISTQYHNSRQESLRAQETNPKNMAQCPSPSRAATARDLDDFQNNQHTFSRLQLLPSFSGSPLTRFDSWLEYFEAIVDTSGWSGEKIVQMLRAKLTDRAFFVIQAILKDLPHDYDSVKEALLDHFHGDENVDLYLKKFNKAKRKPGEKIVDYALRLQEIFKRAYPVGHSEKSFAIILMQKFIEGLDPKLQAKVKYKDFKDFGELVASTRTYASRLEALETDRERQEFIRSIDGTHGTNSAELTELKQMIVDQKEMMMKAVANVRHEYKPVVENKTESEQISDVLNELVQSVKKLHLNRKDVSYPSNTQYRKQVSFQPSLAYQQDGNVRAPQQRFNNNNGNRQFVNSQNSSTNSSPPAPRPPNDFNNRPLQSSVICNFCGYRGHIQADCRRYQRQALEQAQPPICYSCRDIGDRSNNCLKFRNNNRPNIPGTPQHQENQ</sequence>
<protein>
    <recommendedName>
        <fullName evidence="3">CCHC-type domain-containing protein</fullName>
    </recommendedName>
</protein>
<dbReference type="InterPro" id="IPR001878">
    <property type="entry name" value="Znf_CCHC"/>
</dbReference>
<dbReference type="Proteomes" id="UP001234178">
    <property type="component" value="Unassembled WGS sequence"/>
</dbReference>